<gene>
    <name evidence="1" type="ORF">EGC76_11605</name>
</gene>
<keyword evidence="2" id="KW-1185">Reference proteome</keyword>
<dbReference type="RefSeq" id="WP_128353166.1">
    <property type="nucleotide sequence ID" value="NZ_RSFE01000014.1"/>
</dbReference>
<dbReference type="Pfam" id="PF06041">
    <property type="entry name" value="DUF924"/>
    <property type="match status" value="1"/>
</dbReference>
<protein>
    <submittedName>
        <fullName evidence="1">DUF924 domain-containing protein</fullName>
    </submittedName>
</protein>
<evidence type="ECO:0000313" key="1">
    <source>
        <dbReference type="EMBL" id="RWU07994.1"/>
    </source>
</evidence>
<dbReference type="AlphaFoldDB" id="A0A443YVP9"/>
<dbReference type="SUPFAM" id="SSF48452">
    <property type="entry name" value="TPR-like"/>
    <property type="match status" value="1"/>
</dbReference>
<name>A0A443YVP9_9GAMM</name>
<evidence type="ECO:0000313" key="2">
    <source>
        <dbReference type="Proteomes" id="UP000288789"/>
    </source>
</evidence>
<comment type="caution">
    <text evidence="1">The sequence shown here is derived from an EMBL/GenBank/DDBJ whole genome shotgun (WGS) entry which is preliminary data.</text>
</comment>
<dbReference type="Gene3D" id="1.20.58.320">
    <property type="entry name" value="TPR-like"/>
    <property type="match status" value="1"/>
</dbReference>
<dbReference type="OrthoDB" id="7593450at2"/>
<dbReference type="InterPro" id="IPR010323">
    <property type="entry name" value="DUF924"/>
</dbReference>
<dbReference type="Proteomes" id="UP000288789">
    <property type="component" value="Unassembled WGS sequence"/>
</dbReference>
<organism evidence="1 2">
    <name type="scientific">Pseudidiomarina gelatinasegens</name>
    <dbReference type="NCBI Taxonomy" id="2487740"/>
    <lineage>
        <taxon>Bacteria</taxon>
        <taxon>Pseudomonadati</taxon>
        <taxon>Pseudomonadota</taxon>
        <taxon>Gammaproteobacteria</taxon>
        <taxon>Alteromonadales</taxon>
        <taxon>Idiomarinaceae</taxon>
        <taxon>Pseudidiomarina</taxon>
    </lineage>
</organism>
<proteinExistence type="predicted"/>
<reference evidence="1 2" key="1">
    <citation type="submission" date="2018-12" db="EMBL/GenBank/DDBJ databases">
        <authorList>
            <person name="Li A."/>
            <person name="Zhang M."/>
            <person name="Zhu H."/>
        </authorList>
    </citation>
    <scope>NUCLEOTIDE SEQUENCE [LARGE SCALE GENOMIC DNA]</scope>
    <source>
        <strain evidence="1 2">R04H25</strain>
    </source>
</reference>
<dbReference type="Gene3D" id="1.25.40.10">
    <property type="entry name" value="Tetratricopeptide repeat domain"/>
    <property type="match status" value="1"/>
</dbReference>
<dbReference type="InterPro" id="IPR011990">
    <property type="entry name" value="TPR-like_helical_dom_sf"/>
</dbReference>
<sequence>MKLHDFADVLNFWFNELTPQQWFAKSDALDATITQKFGDMLEAAAQGELWQWRSTARGRLAEIIVLDQFSRNVYRDTAAAFAQDAMALVLSQEAIRLDCDSDFNAAEKAFLYMPYMHSESAVIHRQAVELFNQPGLENNYDFELKHKEIIDKFGRYPHRNALLGRESTAAELAFLQEPGSSF</sequence>
<accession>A0A443YVP9</accession>
<dbReference type="EMBL" id="RSFE01000014">
    <property type="protein sequence ID" value="RWU07994.1"/>
    <property type="molecule type" value="Genomic_DNA"/>
</dbReference>